<feature type="transmembrane region" description="Helical" evidence="2">
    <location>
        <begin position="24"/>
        <end position="43"/>
    </location>
</feature>
<feature type="transmembrane region" description="Helical" evidence="2">
    <location>
        <begin position="233"/>
        <end position="255"/>
    </location>
</feature>
<feature type="region of interest" description="Disordered" evidence="1">
    <location>
        <begin position="261"/>
        <end position="285"/>
    </location>
</feature>
<feature type="transmembrane region" description="Helical" evidence="2">
    <location>
        <begin position="94"/>
        <end position="112"/>
    </location>
</feature>
<evidence type="ECO:0000259" key="3">
    <source>
        <dbReference type="Pfam" id="PF25085"/>
    </source>
</evidence>
<feature type="compositionally biased region" description="Basic and acidic residues" evidence="1">
    <location>
        <begin position="265"/>
        <end position="279"/>
    </location>
</feature>
<dbReference type="PANTHER" id="PTHR35982:SF1">
    <property type="entry name" value="SPIROCYCLASE, AVEC FAMILY"/>
    <property type="match status" value="1"/>
</dbReference>
<protein>
    <submittedName>
        <fullName evidence="5">Uncharacterized protein LOC109469892</fullName>
    </submittedName>
</protein>
<feature type="transmembrane region" description="Helical" evidence="2">
    <location>
        <begin position="204"/>
        <end position="227"/>
    </location>
</feature>
<reference evidence="5" key="1">
    <citation type="submission" date="2025-08" db="UniProtKB">
        <authorList>
            <consortium name="RefSeq"/>
        </authorList>
    </citation>
    <scope>IDENTIFICATION</scope>
    <source>
        <tissue evidence="5">Gonad</tissue>
    </source>
</reference>
<dbReference type="Proteomes" id="UP000515135">
    <property type="component" value="Unplaced"/>
</dbReference>
<evidence type="ECO:0000313" key="5">
    <source>
        <dbReference type="RefSeq" id="XP_019624207.1"/>
    </source>
</evidence>
<organism evidence="4 5">
    <name type="scientific">Branchiostoma belcheri</name>
    <name type="common">Amphioxus</name>
    <dbReference type="NCBI Taxonomy" id="7741"/>
    <lineage>
        <taxon>Eukaryota</taxon>
        <taxon>Metazoa</taxon>
        <taxon>Chordata</taxon>
        <taxon>Cephalochordata</taxon>
        <taxon>Leptocardii</taxon>
        <taxon>Amphioxiformes</taxon>
        <taxon>Branchiostomatidae</taxon>
        <taxon>Branchiostoma</taxon>
    </lineage>
</organism>
<keyword evidence="2" id="KW-1133">Transmembrane helix</keyword>
<dbReference type="GeneID" id="109469892"/>
<dbReference type="AlphaFoldDB" id="A0A6P4YZH4"/>
<dbReference type="OrthoDB" id="188749at2759"/>
<feature type="transmembrane region" description="Helical" evidence="2">
    <location>
        <begin position="291"/>
        <end position="309"/>
    </location>
</feature>
<feature type="transmembrane region" description="Helical" evidence="2">
    <location>
        <begin position="124"/>
        <end position="149"/>
    </location>
</feature>
<dbReference type="KEGG" id="bbel:109469892"/>
<evidence type="ECO:0000256" key="2">
    <source>
        <dbReference type="SAM" id="Phobius"/>
    </source>
</evidence>
<dbReference type="RefSeq" id="XP_019624207.1">
    <property type="nucleotide sequence ID" value="XM_019768648.1"/>
</dbReference>
<dbReference type="PANTHER" id="PTHR35982">
    <property type="entry name" value="AGAP005361-PA"/>
    <property type="match status" value="1"/>
</dbReference>
<evidence type="ECO:0000256" key="1">
    <source>
        <dbReference type="SAM" id="MobiDB-lite"/>
    </source>
</evidence>
<accession>A0A6P4YZH4</accession>
<keyword evidence="2" id="KW-0812">Transmembrane</keyword>
<name>A0A6P4YZH4_BRABE</name>
<keyword evidence="2" id="KW-0472">Membrane</keyword>
<keyword evidence="4" id="KW-1185">Reference proteome</keyword>
<proteinExistence type="predicted"/>
<feature type="transmembrane region" description="Helical" evidence="2">
    <location>
        <begin position="161"/>
        <end position="183"/>
    </location>
</feature>
<feature type="domain" description="DUF7802" evidence="3">
    <location>
        <begin position="9"/>
        <end position="405"/>
    </location>
</feature>
<sequence length="422" mass="47386">MDNETMAESWWIAFRSPVEIYENHANLLVAEVAMYAMAALTVAHAWRKGGRYRSLWLAALLHGLVTETVCYWVPEIDNFWHAQTSVMMLGRRLPLYIVFFHPVYSYVSNVAASRLKLGPFPTAYAAALADCAAFHVFDIIAIKLLWWTWHDTDPSIYERTFWVPFTSALYRLTFSTTFTLLFYGTHKVITGKHMLQPGSSLQEAATVLLTGLLTFPTAIATHFIPLYHSLHDALGASSEVCVLAVIYLYILIVWVSDRNGPQDGRPGRKDRNGPQDGRPRGTGSHPWKDELTVVVLLHFLTFALLAVFAKPEAIVSTGIHEPLGPCNETVEFYNTIGQVVSKRKYLCPSDYDEGYMDFHCVPGGAAPPGVHHWYSVCGTPHENHAEHITVVWGFCLLGLTYYYNLLACSGLDESLAKKHKTN</sequence>
<gene>
    <name evidence="5" type="primary">LOC109469892</name>
</gene>
<evidence type="ECO:0000313" key="4">
    <source>
        <dbReference type="Proteomes" id="UP000515135"/>
    </source>
</evidence>
<dbReference type="InterPro" id="IPR056704">
    <property type="entry name" value="DUF7802"/>
</dbReference>
<dbReference type="Pfam" id="PF25085">
    <property type="entry name" value="DUF7802"/>
    <property type="match status" value="1"/>
</dbReference>